<reference evidence="1" key="1">
    <citation type="journal article" date="2021" name="Sci. Rep.">
        <title>Diploid genomic architecture of Nitzschia inconspicua, an elite biomass production diatom.</title>
        <authorList>
            <person name="Oliver A."/>
            <person name="Podell S."/>
            <person name="Pinowska A."/>
            <person name="Traller J.C."/>
            <person name="Smith S.R."/>
            <person name="McClure R."/>
            <person name="Beliaev A."/>
            <person name="Bohutskyi P."/>
            <person name="Hill E.A."/>
            <person name="Rabines A."/>
            <person name="Zheng H."/>
            <person name="Allen L.Z."/>
            <person name="Kuo A."/>
            <person name="Grigoriev I.V."/>
            <person name="Allen A.E."/>
            <person name="Hazlebeck D."/>
            <person name="Allen E.E."/>
        </authorList>
    </citation>
    <scope>NUCLEOTIDE SEQUENCE</scope>
    <source>
        <strain evidence="1">Hildebrandi</strain>
    </source>
</reference>
<sequence length="491" mass="55162">MAVSRSPTTFVSTCFLVLLFYFVPAMVFQMQMVLPTKTTTNKEIPAIAPEMSVESMLNDAVNSATGKLFLGQPIRTFSGERVFRDYQPPKQHSPTKPMTSLAKKCDRWNVVTTIFAPSEAVLRAASVSGWCTVIVADTKTPKNYMQDAGFSSSSLKNHTIQYLSVEDQQAWYQRAKDTAVGVFLKATPFRHFSRKNVGYLYAIQHGARFIFDFDDDNLLPLDGSYTQQRVLPPLTNTTHLQGARIVQSEHIAFNHHPLMGAPIENSWPRGFPLPYVQEKFSHGTIVETDVTISMGSVSVLQFCADGNPDVDAVHRLVHPLPMLFEPYNHAAKVSTDTIIISTQGALVVPTNSFAPYNAQATLHTYPVMWALLLPLSVPGRVSDIWRAYFAQAIYKDLGLSVVMLPPKVQQERNEHNYLADMQAELDLYFKGEKLLEFLRDWSSNENSIPGRIEALWIELYERGYIEVKDILVVKAWLAALAEIGYEFPTIA</sequence>
<keyword evidence="2" id="KW-1185">Reference proteome</keyword>
<dbReference type="AlphaFoldDB" id="A0A9K3LNW6"/>
<dbReference type="OrthoDB" id="47617at2759"/>
<accession>A0A9K3LNW6</accession>
<dbReference type="Pfam" id="PF03385">
    <property type="entry name" value="STELLO"/>
    <property type="match status" value="1"/>
</dbReference>
<gene>
    <name evidence="1" type="ORF">IV203_028599</name>
</gene>
<dbReference type="PANTHER" id="PTHR31362:SF0">
    <property type="entry name" value="EXOSTOSIN DOMAIN-CONTAINING PROTEIN-RELATED"/>
    <property type="match status" value="1"/>
</dbReference>
<reference evidence="1" key="2">
    <citation type="submission" date="2021-04" db="EMBL/GenBank/DDBJ databases">
        <authorList>
            <person name="Podell S."/>
        </authorList>
    </citation>
    <scope>NUCLEOTIDE SEQUENCE</scope>
    <source>
        <strain evidence="1">Hildebrandi</strain>
    </source>
</reference>
<protein>
    <submittedName>
        <fullName evidence="1">STELLO glycosyltransferase domain containing protein</fullName>
    </submittedName>
</protein>
<dbReference type="InterPro" id="IPR005049">
    <property type="entry name" value="STL-like"/>
</dbReference>
<comment type="caution">
    <text evidence="1">The sequence shown here is derived from an EMBL/GenBank/DDBJ whole genome shotgun (WGS) entry which is preliminary data.</text>
</comment>
<proteinExistence type="predicted"/>
<dbReference type="PANTHER" id="PTHR31362">
    <property type="entry name" value="GLYCOSYLTRANSFERASE STELLO1-RELATED"/>
    <property type="match status" value="1"/>
</dbReference>
<evidence type="ECO:0000313" key="2">
    <source>
        <dbReference type="Proteomes" id="UP000693970"/>
    </source>
</evidence>
<name>A0A9K3LNW6_9STRA</name>
<evidence type="ECO:0000313" key="1">
    <source>
        <dbReference type="EMBL" id="KAG7365929.1"/>
    </source>
</evidence>
<dbReference type="Proteomes" id="UP000693970">
    <property type="component" value="Unassembled WGS sequence"/>
</dbReference>
<organism evidence="1 2">
    <name type="scientific">Nitzschia inconspicua</name>
    <dbReference type="NCBI Taxonomy" id="303405"/>
    <lineage>
        <taxon>Eukaryota</taxon>
        <taxon>Sar</taxon>
        <taxon>Stramenopiles</taxon>
        <taxon>Ochrophyta</taxon>
        <taxon>Bacillariophyta</taxon>
        <taxon>Bacillariophyceae</taxon>
        <taxon>Bacillariophycidae</taxon>
        <taxon>Bacillariales</taxon>
        <taxon>Bacillariaceae</taxon>
        <taxon>Nitzschia</taxon>
    </lineage>
</organism>
<dbReference type="EMBL" id="JAGRRH010000007">
    <property type="protein sequence ID" value="KAG7365929.1"/>
    <property type="molecule type" value="Genomic_DNA"/>
</dbReference>